<feature type="transmembrane region" description="Helical" evidence="5">
    <location>
        <begin position="201"/>
        <end position="218"/>
    </location>
</feature>
<sequence>MSTLARPYRALTIGLVVLVALMAFEAIAVTAAMPAIVTALDGLTVYGMAFGGTMAAGIVGTTVGGGWADARGPAAPLWAGTAGFVAGLLLSGLATGMELLIAGRIVMGFGAGLATVAMYVIVGRAYPEELHPRVFAAFAGAWLVPSLVGPAVAGVLVELAGWRWVFLGVALLTAPAALAVAPSMRSLADHRGDGARHGGRVLWAVGAAVGAVGLHFAGERHDPLLIPLFLAGLVATAPRTLPSGTFALKRGIPSLIVTRGLLGAAFAQAEVFIPLMLTRERGYSTAAAGVSLTIGAVGWVAGSWLQSRAPRITPERKIGLGVVLVATGVTAAAVSVLPEAPIAVLLTGWVAGGFGMGVAYPTLSAQVLALSAPSEQGANSSALQLGDQLFSTTVLALGGTLFAAWVASSASAAFLSSFVIAEALALLALVAVPRTVLPLRVRSGGTSVERSATGGAGATVEA</sequence>
<evidence type="ECO:0000256" key="2">
    <source>
        <dbReference type="ARBA" id="ARBA00022692"/>
    </source>
</evidence>
<feature type="domain" description="Major facilitator superfamily (MFS) profile" evidence="6">
    <location>
        <begin position="11"/>
        <end position="436"/>
    </location>
</feature>
<evidence type="ECO:0000313" key="8">
    <source>
        <dbReference type="Proteomes" id="UP001501237"/>
    </source>
</evidence>
<evidence type="ECO:0000313" key="7">
    <source>
        <dbReference type="EMBL" id="GAA3209110.1"/>
    </source>
</evidence>
<dbReference type="SUPFAM" id="SSF103473">
    <property type="entry name" value="MFS general substrate transporter"/>
    <property type="match status" value="1"/>
</dbReference>
<feature type="transmembrane region" description="Helical" evidence="5">
    <location>
        <begin position="101"/>
        <end position="122"/>
    </location>
</feature>
<feature type="transmembrane region" description="Helical" evidence="5">
    <location>
        <begin position="389"/>
        <end position="407"/>
    </location>
</feature>
<keyword evidence="4 5" id="KW-0472">Membrane</keyword>
<evidence type="ECO:0000256" key="1">
    <source>
        <dbReference type="ARBA" id="ARBA00004651"/>
    </source>
</evidence>
<dbReference type="Proteomes" id="UP001501237">
    <property type="component" value="Unassembled WGS sequence"/>
</dbReference>
<keyword evidence="8" id="KW-1185">Reference proteome</keyword>
<protein>
    <submittedName>
        <fullName evidence="7">MFS transporter</fullName>
    </submittedName>
</protein>
<dbReference type="InterPro" id="IPR020846">
    <property type="entry name" value="MFS_dom"/>
</dbReference>
<dbReference type="Pfam" id="PF07690">
    <property type="entry name" value="MFS_1"/>
    <property type="match status" value="1"/>
</dbReference>
<dbReference type="RefSeq" id="WP_344826991.1">
    <property type="nucleotide sequence ID" value="NZ_BAAAUV010000005.1"/>
</dbReference>
<evidence type="ECO:0000256" key="5">
    <source>
        <dbReference type="SAM" id="Phobius"/>
    </source>
</evidence>
<feature type="transmembrane region" description="Helical" evidence="5">
    <location>
        <begin position="260"/>
        <end position="277"/>
    </location>
</feature>
<feature type="transmembrane region" description="Helical" evidence="5">
    <location>
        <begin position="224"/>
        <end position="248"/>
    </location>
</feature>
<name>A0ABP6Q7E2_9ACTN</name>
<gene>
    <name evidence="7" type="ORF">GCM10010468_26400</name>
</gene>
<evidence type="ECO:0000256" key="3">
    <source>
        <dbReference type="ARBA" id="ARBA00022989"/>
    </source>
</evidence>
<feature type="transmembrane region" description="Helical" evidence="5">
    <location>
        <begin position="75"/>
        <end position="95"/>
    </location>
</feature>
<feature type="transmembrane region" description="Helical" evidence="5">
    <location>
        <begin position="49"/>
        <end position="68"/>
    </location>
</feature>
<dbReference type="InterPro" id="IPR036259">
    <property type="entry name" value="MFS_trans_sf"/>
</dbReference>
<dbReference type="EMBL" id="BAAAUV010000005">
    <property type="protein sequence ID" value="GAA3209110.1"/>
    <property type="molecule type" value="Genomic_DNA"/>
</dbReference>
<feature type="transmembrane region" description="Helical" evidence="5">
    <location>
        <begin position="318"/>
        <end position="337"/>
    </location>
</feature>
<evidence type="ECO:0000259" key="6">
    <source>
        <dbReference type="PROSITE" id="PS50850"/>
    </source>
</evidence>
<dbReference type="InterPro" id="IPR011701">
    <property type="entry name" value="MFS"/>
</dbReference>
<accession>A0ABP6Q7E2</accession>
<dbReference type="PANTHER" id="PTHR23501">
    <property type="entry name" value="MAJOR FACILITATOR SUPERFAMILY"/>
    <property type="match status" value="1"/>
</dbReference>
<organism evidence="7 8">
    <name type="scientific">Actinocorallia longicatena</name>
    <dbReference type="NCBI Taxonomy" id="111803"/>
    <lineage>
        <taxon>Bacteria</taxon>
        <taxon>Bacillati</taxon>
        <taxon>Actinomycetota</taxon>
        <taxon>Actinomycetes</taxon>
        <taxon>Streptosporangiales</taxon>
        <taxon>Thermomonosporaceae</taxon>
        <taxon>Actinocorallia</taxon>
    </lineage>
</organism>
<dbReference type="Gene3D" id="1.20.1250.20">
    <property type="entry name" value="MFS general substrate transporter like domains"/>
    <property type="match status" value="1"/>
</dbReference>
<feature type="transmembrane region" description="Helical" evidence="5">
    <location>
        <begin position="134"/>
        <end position="156"/>
    </location>
</feature>
<comment type="subcellular location">
    <subcellularLocation>
        <location evidence="1">Cell membrane</location>
        <topology evidence="1">Multi-pass membrane protein</topology>
    </subcellularLocation>
</comment>
<feature type="transmembrane region" description="Helical" evidence="5">
    <location>
        <begin position="162"/>
        <end position="181"/>
    </location>
</feature>
<dbReference type="PANTHER" id="PTHR23501:SF154">
    <property type="entry name" value="MULTIDRUG-EFFLUX TRANSPORTER RV1634-RELATED"/>
    <property type="match status" value="1"/>
</dbReference>
<comment type="caution">
    <text evidence="7">The sequence shown here is derived from an EMBL/GenBank/DDBJ whole genome shotgun (WGS) entry which is preliminary data.</text>
</comment>
<evidence type="ECO:0000256" key="4">
    <source>
        <dbReference type="ARBA" id="ARBA00023136"/>
    </source>
</evidence>
<feature type="transmembrane region" description="Helical" evidence="5">
    <location>
        <begin position="283"/>
        <end position="306"/>
    </location>
</feature>
<keyword evidence="2 5" id="KW-0812">Transmembrane</keyword>
<feature type="transmembrane region" description="Helical" evidence="5">
    <location>
        <begin position="343"/>
        <end position="368"/>
    </location>
</feature>
<proteinExistence type="predicted"/>
<feature type="transmembrane region" description="Helical" evidence="5">
    <location>
        <begin position="413"/>
        <end position="432"/>
    </location>
</feature>
<reference evidence="8" key="1">
    <citation type="journal article" date="2019" name="Int. J. Syst. Evol. Microbiol.">
        <title>The Global Catalogue of Microorganisms (GCM) 10K type strain sequencing project: providing services to taxonomists for standard genome sequencing and annotation.</title>
        <authorList>
            <consortium name="The Broad Institute Genomics Platform"/>
            <consortium name="The Broad Institute Genome Sequencing Center for Infectious Disease"/>
            <person name="Wu L."/>
            <person name="Ma J."/>
        </authorList>
    </citation>
    <scope>NUCLEOTIDE SEQUENCE [LARGE SCALE GENOMIC DNA]</scope>
    <source>
        <strain evidence="8">JCM 9377</strain>
    </source>
</reference>
<dbReference type="PROSITE" id="PS50850">
    <property type="entry name" value="MFS"/>
    <property type="match status" value="1"/>
</dbReference>
<keyword evidence="3 5" id="KW-1133">Transmembrane helix</keyword>